<feature type="region of interest" description="Disordered" evidence="1">
    <location>
        <begin position="246"/>
        <end position="266"/>
    </location>
</feature>
<feature type="compositionally biased region" description="Acidic residues" evidence="1">
    <location>
        <begin position="1"/>
        <end position="11"/>
    </location>
</feature>
<evidence type="ECO:0000256" key="1">
    <source>
        <dbReference type="SAM" id="MobiDB-lite"/>
    </source>
</evidence>
<evidence type="ECO:0000313" key="3">
    <source>
        <dbReference type="Proteomes" id="UP001219525"/>
    </source>
</evidence>
<reference evidence="2" key="1">
    <citation type="submission" date="2023-03" db="EMBL/GenBank/DDBJ databases">
        <title>Massive genome expansion in bonnet fungi (Mycena s.s.) driven by repeated elements and novel gene families across ecological guilds.</title>
        <authorList>
            <consortium name="Lawrence Berkeley National Laboratory"/>
            <person name="Harder C.B."/>
            <person name="Miyauchi S."/>
            <person name="Viragh M."/>
            <person name="Kuo A."/>
            <person name="Thoen E."/>
            <person name="Andreopoulos B."/>
            <person name="Lu D."/>
            <person name="Skrede I."/>
            <person name="Drula E."/>
            <person name="Henrissat B."/>
            <person name="Morin E."/>
            <person name="Kohler A."/>
            <person name="Barry K."/>
            <person name="LaButti K."/>
            <person name="Morin E."/>
            <person name="Salamov A."/>
            <person name="Lipzen A."/>
            <person name="Mereny Z."/>
            <person name="Hegedus B."/>
            <person name="Baldrian P."/>
            <person name="Stursova M."/>
            <person name="Weitz H."/>
            <person name="Taylor A."/>
            <person name="Grigoriev I.V."/>
            <person name="Nagy L.G."/>
            <person name="Martin F."/>
            <person name="Kauserud H."/>
        </authorList>
    </citation>
    <scope>NUCLEOTIDE SEQUENCE</scope>
    <source>
        <strain evidence="2">9144</strain>
    </source>
</reference>
<dbReference type="Proteomes" id="UP001219525">
    <property type="component" value="Unassembled WGS sequence"/>
</dbReference>
<dbReference type="AlphaFoldDB" id="A0AAD6V844"/>
<protein>
    <submittedName>
        <fullName evidence="2">Uncharacterized protein</fullName>
    </submittedName>
</protein>
<accession>A0AAD6V844</accession>
<comment type="caution">
    <text evidence="2">The sequence shown here is derived from an EMBL/GenBank/DDBJ whole genome shotgun (WGS) entry which is preliminary data.</text>
</comment>
<gene>
    <name evidence="2" type="ORF">GGX14DRAFT_651708</name>
</gene>
<dbReference type="EMBL" id="JARJCW010000050">
    <property type="protein sequence ID" value="KAJ7203588.1"/>
    <property type="molecule type" value="Genomic_DNA"/>
</dbReference>
<name>A0AAD6V844_9AGAR</name>
<evidence type="ECO:0000313" key="2">
    <source>
        <dbReference type="EMBL" id="KAJ7203588.1"/>
    </source>
</evidence>
<organism evidence="2 3">
    <name type="scientific">Mycena pura</name>
    <dbReference type="NCBI Taxonomy" id="153505"/>
    <lineage>
        <taxon>Eukaryota</taxon>
        <taxon>Fungi</taxon>
        <taxon>Dikarya</taxon>
        <taxon>Basidiomycota</taxon>
        <taxon>Agaricomycotina</taxon>
        <taxon>Agaricomycetes</taxon>
        <taxon>Agaricomycetidae</taxon>
        <taxon>Agaricales</taxon>
        <taxon>Marasmiineae</taxon>
        <taxon>Mycenaceae</taxon>
        <taxon>Mycena</taxon>
    </lineage>
</organism>
<feature type="region of interest" description="Disordered" evidence="1">
    <location>
        <begin position="1"/>
        <end position="39"/>
    </location>
</feature>
<sequence length="311" mass="34355">MEGDTATETELETGTKDGEIHAPAARRGGRQRLPTQAHVRSPASDARLLLVNAYSLAMSFVPHMSERSALGLPSRTRSHDVKVIKNARAGWHALELRRVATEVAREVKGTFDEVYEERPMLLEFFAKSRPVISEVVQDAKVQRLLNTWVIGAKTSTRTSSLGMWAPVDDEEWNGNVPSLMRRSVTPDCGRAGDFQGDCAALALDTETHGRASCTDWNLQSLRVCPRQTRVVPLCLESGPSLILQDGRAKGKVDASDDESDDRNPGDFSFWSEQHANVLSDSPLWTQVGANKSTLVTLKRLICVHRVKCNSH</sequence>
<proteinExistence type="predicted"/>
<keyword evidence="3" id="KW-1185">Reference proteome</keyword>